<feature type="compositionally biased region" description="Polar residues" evidence="3">
    <location>
        <begin position="589"/>
        <end position="600"/>
    </location>
</feature>
<feature type="region of interest" description="Disordered" evidence="3">
    <location>
        <begin position="528"/>
        <end position="650"/>
    </location>
</feature>
<keyword evidence="2" id="KW-0175">Coiled coil</keyword>
<dbReference type="InterPro" id="IPR036770">
    <property type="entry name" value="Ankyrin_rpt-contain_sf"/>
</dbReference>
<dbReference type="GO" id="GO:0010468">
    <property type="term" value="P:regulation of gene expression"/>
    <property type="evidence" value="ECO:0007669"/>
    <property type="project" value="UniProtKB-ARBA"/>
</dbReference>
<dbReference type="InterPro" id="IPR051642">
    <property type="entry name" value="SWI6-like"/>
</dbReference>
<dbReference type="PANTHER" id="PTHR43828:SF3">
    <property type="entry name" value="CHROMO DOMAIN-CONTAINING PROTEIN"/>
    <property type="match status" value="1"/>
</dbReference>
<dbReference type="PANTHER" id="PTHR43828">
    <property type="entry name" value="ASPARAGINASE"/>
    <property type="match status" value="1"/>
</dbReference>
<feature type="region of interest" description="Disordered" evidence="3">
    <location>
        <begin position="443"/>
        <end position="493"/>
    </location>
</feature>
<comment type="caution">
    <text evidence="4">The sequence shown here is derived from an EMBL/GenBank/DDBJ whole genome shotgun (WGS) entry which is preliminary data.</text>
</comment>
<dbReference type="SUPFAM" id="SSF48403">
    <property type="entry name" value="Ankyrin repeat"/>
    <property type="match status" value="1"/>
</dbReference>
<feature type="compositionally biased region" description="Basic and acidic residues" evidence="3">
    <location>
        <begin position="635"/>
        <end position="644"/>
    </location>
</feature>
<feature type="compositionally biased region" description="Low complexity" evidence="3">
    <location>
        <begin position="687"/>
        <end position="699"/>
    </location>
</feature>
<feature type="compositionally biased region" description="Polar residues" evidence="3">
    <location>
        <begin position="306"/>
        <end position="320"/>
    </location>
</feature>
<feature type="compositionally biased region" description="Basic and acidic residues" evidence="3">
    <location>
        <begin position="558"/>
        <end position="575"/>
    </location>
</feature>
<evidence type="ECO:0000256" key="3">
    <source>
        <dbReference type="SAM" id="MobiDB-lite"/>
    </source>
</evidence>
<evidence type="ECO:0000256" key="1">
    <source>
        <dbReference type="ARBA" id="ARBA00022737"/>
    </source>
</evidence>
<dbReference type="EMBL" id="CALNXJ010000012">
    <property type="protein sequence ID" value="CAH3110860.1"/>
    <property type="molecule type" value="Genomic_DNA"/>
</dbReference>
<protein>
    <submittedName>
        <fullName evidence="4">Uncharacterized protein</fullName>
    </submittedName>
</protein>
<evidence type="ECO:0000313" key="4">
    <source>
        <dbReference type="EMBL" id="CAH3110860.1"/>
    </source>
</evidence>
<feature type="compositionally biased region" description="Polar residues" evidence="3">
    <location>
        <begin position="467"/>
        <end position="476"/>
    </location>
</feature>
<sequence length="851" mass="93718">MVSQKYHTPFCNKNCKIEHHDLVTVLCLDSSQKSDELPDLLKECIESYGRSWDRNSNVPDPLEDLRCPLLYLASAFGKAGLVKALLQDGFDPHVLNSCGETALHGAVEYIYRTGSLQTRGLKVASTLGPIKNRRKAFERILVALTDSDPKIIFVPDNNGNTVFHAVAENVWNDRQNDRLGKSATFYQFCMSSMVNRLLEMEEAGQVTRTETLEGLNAQNNEGDTIFHILARDYAYGFKTMKQILKIFFPGEVPSIVNKENQTVPDIALARNRKRATQVFPEFLAKSKSESVITISSESDISDNDSQTPSTSRDSGPSAITNRDRPIVISDSNVPQITHTIEEEDDGSDEAITVSRETDAGSVFGDTSAPINSNVRRHDLLTVSFDSSWGKLSQMDIPSFNSLSEKSNQIISPYESVLNVPVEAEVMCASQTIQSTVNLTLEENTERNNASETGDALHAASKRPEVSDTCTNGTDNAPSDPKAPFTHKLSSDDSKVANSITKDVAIVISPTEERIALSSVEVAVCSATVPEKSNSGPCLGKSSAAEGSCRPEAQTTQVEKNDQSDKNTIELHDSPESKSGSPDVHDKQIPLQSPVTLTSISRQDDVASKQQPSVSKVLETSRGKQAANSSQAKVTGESKARDLPSRPRKQILESSEYMEEYTYGIMNTPVLSPRRNIDHTSARTHHTISATSLTSASTESVHSQSFEPLDADDEASDEKSTILKCITDNSFLEFLITEGLELDACSKKGVVEVVIAQYNNKLDKVESTIPKLAAQLRETESNITQQKEKVKQLQEEIEFVKGEIVKNENLFQDFTTEQQGLSKQRKALKRKVARCERTMTKLLGKAKKPRVE</sequence>
<feature type="region of interest" description="Disordered" evidence="3">
    <location>
        <begin position="687"/>
        <end position="712"/>
    </location>
</feature>
<feature type="coiled-coil region" evidence="2">
    <location>
        <begin position="754"/>
        <end position="844"/>
    </location>
</feature>
<dbReference type="GO" id="GO:0030907">
    <property type="term" value="C:MBF transcription complex"/>
    <property type="evidence" value="ECO:0007669"/>
    <property type="project" value="TreeGrafter"/>
</dbReference>
<organism evidence="4 5">
    <name type="scientific">Pocillopora meandrina</name>
    <dbReference type="NCBI Taxonomy" id="46732"/>
    <lineage>
        <taxon>Eukaryota</taxon>
        <taxon>Metazoa</taxon>
        <taxon>Cnidaria</taxon>
        <taxon>Anthozoa</taxon>
        <taxon>Hexacorallia</taxon>
        <taxon>Scleractinia</taxon>
        <taxon>Astrocoeniina</taxon>
        <taxon>Pocilloporidae</taxon>
        <taxon>Pocillopora</taxon>
    </lineage>
</organism>
<evidence type="ECO:0000313" key="5">
    <source>
        <dbReference type="Proteomes" id="UP001159428"/>
    </source>
</evidence>
<proteinExistence type="predicted"/>
<dbReference type="Proteomes" id="UP001159428">
    <property type="component" value="Unassembled WGS sequence"/>
</dbReference>
<keyword evidence="1" id="KW-0677">Repeat</keyword>
<gene>
    <name evidence="4" type="ORF">PMEA_00003851</name>
</gene>
<dbReference type="GO" id="GO:0033309">
    <property type="term" value="C:SBF transcription complex"/>
    <property type="evidence" value="ECO:0007669"/>
    <property type="project" value="TreeGrafter"/>
</dbReference>
<name>A0AAU9WG11_9CNID</name>
<dbReference type="AlphaFoldDB" id="A0AAU9WG11"/>
<reference evidence="4 5" key="1">
    <citation type="submission" date="2022-05" db="EMBL/GenBank/DDBJ databases">
        <authorList>
            <consortium name="Genoscope - CEA"/>
            <person name="William W."/>
        </authorList>
    </citation>
    <scope>NUCLEOTIDE SEQUENCE [LARGE SCALE GENOMIC DNA]</scope>
</reference>
<evidence type="ECO:0000256" key="2">
    <source>
        <dbReference type="SAM" id="Coils"/>
    </source>
</evidence>
<accession>A0AAU9WG11</accession>
<feature type="region of interest" description="Disordered" evidence="3">
    <location>
        <begin position="294"/>
        <end position="330"/>
    </location>
</feature>
<keyword evidence="5" id="KW-1185">Reference proteome</keyword>
<dbReference type="Gene3D" id="1.25.40.20">
    <property type="entry name" value="Ankyrin repeat-containing domain"/>
    <property type="match status" value="1"/>
</dbReference>